<organism evidence="1 2">
    <name type="scientific">Panagrolaimus sp. JU765</name>
    <dbReference type="NCBI Taxonomy" id="591449"/>
    <lineage>
        <taxon>Eukaryota</taxon>
        <taxon>Metazoa</taxon>
        <taxon>Ecdysozoa</taxon>
        <taxon>Nematoda</taxon>
        <taxon>Chromadorea</taxon>
        <taxon>Rhabditida</taxon>
        <taxon>Tylenchina</taxon>
        <taxon>Panagrolaimomorpha</taxon>
        <taxon>Panagrolaimoidea</taxon>
        <taxon>Panagrolaimidae</taxon>
        <taxon>Panagrolaimus</taxon>
    </lineage>
</organism>
<reference evidence="2" key="1">
    <citation type="submission" date="2022-11" db="UniProtKB">
        <authorList>
            <consortium name="WormBaseParasite"/>
        </authorList>
    </citation>
    <scope>IDENTIFICATION</scope>
</reference>
<dbReference type="Proteomes" id="UP000887576">
    <property type="component" value="Unplaced"/>
</dbReference>
<evidence type="ECO:0000313" key="2">
    <source>
        <dbReference type="WBParaSite" id="JU765_v2.g20627.t1"/>
    </source>
</evidence>
<evidence type="ECO:0000313" key="1">
    <source>
        <dbReference type="Proteomes" id="UP000887576"/>
    </source>
</evidence>
<accession>A0AC34QZG9</accession>
<dbReference type="WBParaSite" id="JU765_v2.g20627.t1">
    <property type="protein sequence ID" value="JU765_v2.g20627.t1"/>
    <property type="gene ID" value="JU765_v2.g20627"/>
</dbReference>
<sequence>MTIQEIEERDRIEKEKAKAAIMPEIMVHPATPLPEDKLRLTDGIIRLQSGTNQHESQKGMTSFGTLRRETTKVAGKDPEHPDQSEIPLQSGTNKFASQAGMTGFGTLRRERTKVTDPKDPSFDAEHPDQSEIRLQSGTNKYASQKGMTGFGQPRWEVLDPSIGNSDDPQSDGLVRLQSGTNKFASQAGMTNFGTMRDVHGKFGEHGGG</sequence>
<protein>
    <submittedName>
        <fullName evidence="2">Calponin</fullName>
    </submittedName>
</protein>
<name>A0AC34QZG9_9BILA</name>
<proteinExistence type="predicted"/>